<feature type="region of interest" description="Disordered" evidence="6">
    <location>
        <begin position="72"/>
        <end position="92"/>
    </location>
</feature>
<comment type="caution">
    <text evidence="9">The sequence shown here is derived from an EMBL/GenBank/DDBJ whole genome shotgun (WGS) entry which is preliminary data.</text>
</comment>
<dbReference type="Gene3D" id="3.40.50.300">
    <property type="entry name" value="P-loop containing nucleotide triphosphate hydrolases"/>
    <property type="match status" value="2"/>
</dbReference>
<dbReference type="Gene3D" id="2.60.120.650">
    <property type="entry name" value="Cupin"/>
    <property type="match status" value="1"/>
</dbReference>
<dbReference type="GO" id="GO:0005737">
    <property type="term" value="C:cytoplasm"/>
    <property type="evidence" value="ECO:0007669"/>
    <property type="project" value="TreeGrafter"/>
</dbReference>
<dbReference type="GO" id="GO:0005694">
    <property type="term" value="C:chromosome"/>
    <property type="evidence" value="ECO:0007669"/>
    <property type="project" value="TreeGrafter"/>
</dbReference>
<dbReference type="SMART" id="SM00487">
    <property type="entry name" value="DEXDc"/>
    <property type="match status" value="1"/>
</dbReference>
<comment type="similarity">
    <text evidence="1">Belongs to the helicase family. RecQ subfamily.</text>
</comment>
<name>A0A9P5U3S7_9AGAR</name>
<evidence type="ECO:0000313" key="9">
    <source>
        <dbReference type="EMBL" id="KAF9065236.1"/>
    </source>
</evidence>
<dbReference type="GO" id="GO:0005634">
    <property type="term" value="C:nucleus"/>
    <property type="evidence" value="ECO:0007669"/>
    <property type="project" value="TreeGrafter"/>
</dbReference>
<evidence type="ECO:0000313" key="10">
    <source>
        <dbReference type="Proteomes" id="UP000772434"/>
    </source>
</evidence>
<evidence type="ECO:0000259" key="8">
    <source>
        <dbReference type="PROSITE" id="PS51194"/>
    </source>
</evidence>
<keyword evidence="2" id="KW-0547">Nucleotide-binding</keyword>
<feature type="domain" description="Helicase C-terminal" evidence="8">
    <location>
        <begin position="2190"/>
        <end position="2350"/>
    </location>
</feature>
<dbReference type="OrthoDB" id="2507344at2759"/>
<evidence type="ECO:0000256" key="2">
    <source>
        <dbReference type="ARBA" id="ARBA00022741"/>
    </source>
</evidence>
<evidence type="ECO:0000256" key="4">
    <source>
        <dbReference type="ARBA" id="ARBA00034617"/>
    </source>
</evidence>
<gene>
    <name evidence="9" type="ORF">BDP27DRAFT_1366602</name>
</gene>
<dbReference type="EMBL" id="JADNRY010000107">
    <property type="protein sequence ID" value="KAF9065236.1"/>
    <property type="molecule type" value="Genomic_DNA"/>
</dbReference>
<evidence type="ECO:0000256" key="5">
    <source>
        <dbReference type="ARBA" id="ARBA00034808"/>
    </source>
</evidence>
<feature type="region of interest" description="Disordered" evidence="6">
    <location>
        <begin position="217"/>
        <end position="238"/>
    </location>
</feature>
<dbReference type="PANTHER" id="PTHR13710:SF149">
    <property type="entry name" value="ATP-DEPENDENT DNA HELICASE TLH2"/>
    <property type="match status" value="1"/>
</dbReference>
<dbReference type="GO" id="GO:0003676">
    <property type="term" value="F:nucleic acid binding"/>
    <property type="evidence" value="ECO:0007669"/>
    <property type="project" value="InterPro"/>
</dbReference>
<feature type="domain" description="Helicase ATP-binding" evidence="7">
    <location>
        <begin position="1996"/>
        <end position="2155"/>
    </location>
</feature>
<feature type="region of interest" description="Disordered" evidence="6">
    <location>
        <begin position="1050"/>
        <end position="1071"/>
    </location>
</feature>
<keyword evidence="10" id="KW-1185">Reference proteome</keyword>
<evidence type="ECO:0000256" key="3">
    <source>
        <dbReference type="ARBA" id="ARBA00022840"/>
    </source>
</evidence>
<dbReference type="SUPFAM" id="SSF52540">
    <property type="entry name" value="P-loop containing nucleoside triphosphate hydrolases"/>
    <property type="match status" value="1"/>
</dbReference>
<feature type="compositionally biased region" description="Polar residues" evidence="6">
    <location>
        <begin position="83"/>
        <end position="92"/>
    </location>
</feature>
<dbReference type="PROSITE" id="PS51192">
    <property type="entry name" value="HELICASE_ATP_BIND_1"/>
    <property type="match status" value="1"/>
</dbReference>
<feature type="region of interest" description="Disordered" evidence="6">
    <location>
        <begin position="982"/>
        <end position="1015"/>
    </location>
</feature>
<dbReference type="InterPro" id="IPR011545">
    <property type="entry name" value="DEAD/DEAH_box_helicase_dom"/>
</dbReference>
<feature type="region of interest" description="Disordered" evidence="6">
    <location>
        <begin position="360"/>
        <end position="383"/>
    </location>
</feature>
<evidence type="ECO:0000259" key="7">
    <source>
        <dbReference type="PROSITE" id="PS51192"/>
    </source>
</evidence>
<evidence type="ECO:0000256" key="6">
    <source>
        <dbReference type="SAM" id="MobiDB-lite"/>
    </source>
</evidence>
<dbReference type="GO" id="GO:0000724">
    <property type="term" value="P:double-strand break repair via homologous recombination"/>
    <property type="evidence" value="ECO:0007669"/>
    <property type="project" value="TreeGrafter"/>
</dbReference>
<dbReference type="Pfam" id="PF00270">
    <property type="entry name" value="DEAD"/>
    <property type="match status" value="1"/>
</dbReference>
<dbReference type="SMART" id="SM00490">
    <property type="entry name" value="HELICc"/>
    <property type="match status" value="1"/>
</dbReference>
<dbReference type="SUPFAM" id="SSF51197">
    <property type="entry name" value="Clavaminate synthase-like"/>
    <property type="match status" value="1"/>
</dbReference>
<dbReference type="PROSITE" id="PS51194">
    <property type="entry name" value="HELICASE_CTER"/>
    <property type="match status" value="1"/>
</dbReference>
<dbReference type="InterPro" id="IPR027417">
    <property type="entry name" value="P-loop_NTPase"/>
</dbReference>
<proteinExistence type="inferred from homology"/>
<feature type="compositionally biased region" description="Acidic residues" evidence="6">
    <location>
        <begin position="1051"/>
        <end position="1069"/>
    </location>
</feature>
<dbReference type="GO" id="GO:0009378">
    <property type="term" value="F:four-way junction helicase activity"/>
    <property type="evidence" value="ECO:0007669"/>
    <property type="project" value="TreeGrafter"/>
</dbReference>
<comment type="catalytic activity">
    <reaction evidence="4">
        <text>Couples ATP hydrolysis with the unwinding of duplex DNA by translocating in the 3'-5' direction.</text>
        <dbReference type="EC" id="5.6.2.4"/>
    </reaction>
</comment>
<accession>A0A9P5U3S7</accession>
<dbReference type="PANTHER" id="PTHR13710">
    <property type="entry name" value="DNA HELICASE RECQ FAMILY MEMBER"/>
    <property type="match status" value="1"/>
</dbReference>
<keyword evidence="3" id="KW-0067">ATP-binding</keyword>
<protein>
    <recommendedName>
        <fullName evidence="5">DNA 3'-5' helicase</fullName>
        <ecNumber evidence="5">5.6.2.4</ecNumber>
    </recommendedName>
</protein>
<sequence>MTVPDALLEIVKIQQRYHCPRDFRIPWPIPETPKANNRGFDVPPDVALPDFYIRLKARFQRQIVDTDIIIVDQDDPEPDQPHALSTSLPGYRSSQQALEVSVDDPMDTVVHVEDGVPEAPEEQSVAGASIPAVEDESPGLVREMEQSGEIPAAEGGSLAVVHNEIEQSGEIPAAEGGSLGVVHDEIEESAEIPPAEGESLGQVTDEMEQSVEISAVEGESLNQAPDMSEEMDQGEEGASITTVDPRDIMFHDDGDIPVSSPALNEDEMDIDVDFGMDLDPSPTDSEPDEEDTPMHEVDDVTSFLEESARVGTQEPEIPMEEDDVASFLESSAGAGENNGTPSLDDEEPPEVLPRYQLRTRNHSSAGKVQEDPVEPLPRKKRATKKKAAEIPKMYFTPSDLDLPKLVPTTKMKKTKYKAIQIWTGDGKESRFFEWEHYINQDHSDWYQELMANIKSFAPDSPYIKVMTHEEFGQEREDQIQEIFRDKILLIRGTPITMKNFDMDSLNHFGNVDAPRTIHDFSIHNPDDPDGVHVQGSLQEFFDSDKILNSLSNLMATHLPLDQLSTDFQAVKYLFGMEISGFTSRYDRSMLDWYITGKMMVMHRQHVDVGGVCTKIRVETGSKLWVVGISADKTKGCGWVPAYGHEMANSLNLKLGYQWFGIWLTPGDLLCLPPGTIHIVFTVEDCICSGGYMVSSPTMAKTVYTNYLTFAASSSITNVNASHELVVILRILFFWFSELVEKEDRYLEKIEDEFDSTFPHIPNLRRIEDLVNLLALLNLADLAWVISPQRYTGSKEPSEYRTAKKFASKFRIWLYETFHITKNREDNDQVCDSEHDEEFNLLENLGRAFLFQHAQLLVRQVKNFTREGCYSEHIGDGEYVTAAQVCAAVEEDICPGDDVFDQWWTRAREKNKDIEDQLDILAEQGDTEGIRNLEWSGVGETLCSNFDCKPVTIHRQEDGRVECACKDSRHARFNWQKVNSMIKKVPHPEPDDSRWLDITSAPVPRPPPTDEASHTEQIEEDVHMSLSPILSPVPDDTIPMDDLEPNMTAMEVDSEEDSNESDDNPEDEPTPMEICENENMLAQDKNDLSDFLFSCGILIDEKYKLVVCTECGGVVRYDKIISHKQNYHYTNSTITLLETRLPKQKVLAAIAALGGASPPHIEPADGPFMPIRGVHIIDNGVKCAIDGCLGHVYASDRRARDHQQSAHTDVPTNARKKVVVHAQALSLSTKGRRYIQVIPPTSQPTFDTFPQMQKAAEDAKLFDVDALFSTAEHKADRGFVFSRTRWDHLLVDVNIERLIETVSPASHKSNNALALLQQITVEYYDGIVPTLNDLSVLTRRYIMNPFDDSPENPPFSGPQEESTVKRNAHVAAQFLSFLIIHQQSPVDKFPVLLHPDVKESIMLLYLKLNTTGVPRLELQQLLHHSIWLLLSNPGIEFLRNESMCPYTRFLIASNLKAGGGMATAKAITPGIACAQWGFRATAARETMNIMDQFDGKAEEQVLFFWDMYPFMAHTRSLGATLFNSLRQTMHYISSLACRQQGVSRFIWSTDHRSLSIDGFPVYIPSFVEEIQGVLSSLTDRVTKLFRGCPFLDILEHIDDATIPDPSGRPHWFTDQLSKEDHLYSFIEEKANGLLHFRPRLLKWLVEHSNLFSIVDGKLVLNRRPTQEWFQELDDAMCGFFYEIVITWGGGARGTEMEGLLYANRARCKRNVFFINALLTILTDYSKQGSGKTTARTPAYQVTRLLIVVLVCVHYAAGYIGCFMGMEKDHCSRYFYEVFLVSGRSMKSTNFSQILADYNSITMGIDLHLADFRQFMCCLLISTTSSHFIDLDEEDPNVVAAHEAFNHSVKTGRENYGLDDIAKSTTLASDVVSRMQSVSLRWQAFIRLVHPIHLGKIHAEDQGSPANSDMTNKLVESQFRAQTLAIKSLLEDSEKRLQSFFIQQLESLTSQLHESQQPVQSYHNPRRVPVHPAAREALKNVLRRQGSDWSSIEQAELVNSVGSSLHVLGILETGAGKSQAFFCAPYLLPDKLFVVVCPLVALTNDLHNRLRSLGIPGGVYGKDDIDPSTAQLILVSAHIAGTDAFNKWIDSPSIRQRLFRVFIDEAHKLLTDGDYRHCFSLFYRLTALGVFITFLSGSLMVRSVPHLLEKMRIDDVTIVDEIRRYTGRPKLKYVVEKKQERKEEVVARILDLVKQESAKMKEGDRGIIYVSRVAHAKELTEALSFPMYIGEMKPEEREKAEMSWREGRHPNDIWMVATEAFGQGVDYAHVRCTIHENPKSLIDWFQETGRAGRDGCPAVCYTVWHTLPFLPRDGSPDHSGKHELCRLLQTSNCIRLACAPLDRVPYSLALQAYPRINPPMVPSVPNKPSSIRIPSSVSTNAAQVRAEQEAGYTQLVEFKRILDSAHQNGCVQCWMDEEDHTDAIQHPTSGKFLLFYSQIKGIKWTPSSEWPFCWVCWIPFRDPCRHPPPKRKTYVDPSLCPTKITNSGSQTFEFLVPYLIALIFTHFKSGGESNFQKLADELEMNVLPMFRIMYGI</sequence>
<dbReference type="EC" id="5.6.2.4" evidence="5"/>
<dbReference type="InterPro" id="IPR014001">
    <property type="entry name" value="Helicase_ATP-bd"/>
</dbReference>
<dbReference type="GO" id="GO:0005524">
    <property type="term" value="F:ATP binding"/>
    <property type="evidence" value="ECO:0007669"/>
    <property type="project" value="UniProtKB-KW"/>
</dbReference>
<dbReference type="Pfam" id="PF00271">
    <property type="entry name" value="Helicase_C"/>
    <property type="match status" value="1"/>
</dbReference>
<organism evidence="9 10">
    <name type="scientific">Rhodocollybia butyracea</name>
    <dbReference type="NCBI Taxonomy" id="206335"/>
    <lineage>
        <taxon>Eukaryota</taxon>
        <taxon>Fungi</taxon>
        <taxon>Dikarya</taxon>
        <taxon>Basidiomycota</taxon>
        <taxon>Agaricomycotina</taxon>
        <taxon>Agaricomycetes</taxon>
        <taxon>Agaricomycetidae</taxon>
        <taxon>Agaricales</taxon>
        <taxon>Marasmiineae</taxon>
        <taxon>Omphalotaceae</taxon>
        <taxon>Rhodocollybia</taxon>
    </lineage>
</organism>
<evidence type="ECO:0000256" key="1">
    <source>
        <dbReference type="ARBA" id="ARBA00005446"/>
    </source>
</evidence>
<dbReference type="Proteomes" id="UP000772434">
    <property type="component" value="Unassembled WGS sequence"/>
</dbReference>
<dbReference type="InterPro" id="IPR001650">
    <property type="entry name" value="Helicase_C-like"/>
</dbReference>
<reference evidence="9" key="1">
    <citation type="submission" date="2020-11" db="EMBL/GenBank/DDBJ databases">
        <authorList>
            <consortium name="DOE Joint Genome Institute"/>
            <person name="Ahrendt S."/>
            <person name="Riley R."/>
            <person name="Andreopoulos W."/>
            <person name="Labutti K."/>
            <person name="Pangilinan J."/>
            <person name="Ruiz-Duenas F.J."/>
            <person name="Barrasa J.M."/>
            <person name="Sanchez-Garcia M."/>
            <person name="Camarero S."/>
            <person name="Miyauchi S."/>
            <person name="Serrano A."/>
            <person name="Linde D."/>
            <person name="Babiker R."/>
            <person name="Drula E."/>
            <person name="Ayuso-Fernandez I."/>
            <person name="Pacheco R."/>
            <person name="Padilla G."/>
            <person name="Ferreira P."/>
            <person name="Barriuso J."/>
            <person name="Kellner H."/>
            <person name="Castanera R."/>
            <person name="Alfaro M."/>
            <person name="Ramirez L."/>
            <person name="Pisabarro A.G."/>
            <person name="Kuo A."/>
            <person name="Tritt A."/>
            <person name="Lipzen A."/>
            <person name="He G."/>
            <person name="Yan M."/>
            <person name="Ng V."/>
            <person name="Cullen D."/>
            <person name="Martin F."/>
            <person name="Rosso M.-N."/>
            <person name="Henrissat B."/>
            <person name="Hibbett D."/>
            <person name="Martinez A.T."/>
            <person name="Grigoriev I.V."/>
        </authorList>
    </citation>
    <scope>NUCLEOTIDE SEQUENCE</scope>
    <source>
        <strain evidence="9">AH 40177</strain>
    </source>
</reference>
<feature type="region of interest" description="Disordered" evidence="6">
    <location>
        <begin position="275"/>
        <end position="296"/>
    </location>
</feature>
<dbReference type="GO" id="GO:0043138">
    <property type="term" value="F:3'-5' DNA helicase activity"/>
    <property type="evidence" value="ECO:0007669"/>
    <property type="project" value="UniProtKB-EC"/>
</dbReference>
<feature type="compositionally biased region" description="Basic and acidic residues" evidence="6">
    <location>
        <begin position="985"/>
        <end position="994"/>
    </location>
</feature>